<name>A0AAU7ZG61_9BACT</name>
<feature type="region of interest" description="Disordered" evidence="8">
    <location>
        <begin position="770"/>
        <end position="872"/>
    </location>
</feature>
<keyword evidence="7 9" id="KW-0472">Membrane</keyword>
<dbReference type="Gene3D" id="3.30.70.1430">
    <property type="entry name" value="Multidrug efflux transporter AcrB pore domain"/>
    <property type="match status" value="2"/>
</dbReference>
<dbReference type="PRINTS" id="PR00702">
    <property type="entry name" value="ACRIFLAVINRP"/>
</dbReference>
<feature type="transmembrane region" description="Helical" evidence="9">
    <location>
        <begin position="995"/>
        <end position="1020"/>
    </location>
</feature>
<reference evidence="10" key="2">
    <citation type="journal article" date="2024" name="Environ. Microbiol.">
        <title>Genome analysis and description of Tunturibacter gen. nov. expands the diversity of Terriglobia in tundra soils.</title>
        <authorList>
            <person name="Messyasz A."/>
            <person name="Mannisto M.K."/>
            <person name="Kerkhof L.J."/>
            <person name="Haggblom M.M."/>
        </authorList>
    </citation>
    <scope>NUCLEOTIDE SEQUENCE</scope>
    <source>
        <strain evidence="10">M8UP23</strain>
    </source>
</reference>
<dbReference type="FunFam" id="3.30.70.1430:FF:000001">
    <property type="entry name" value="Efflux pump membrane transporter"/>
    <property type="match status" value="1"/>
</dbReference>
<keyword evidence="6 9" id="KW-1133">Transmembrane helix</keyword>
<keyword evidence="2" id="KW-0813">Transport</keyword>
<sequence length="1123" mass="119993">MSPSRIFILRPVATALLMTAILVVGIAAYFTLPVSALPEADYPTIQVQTFYPGASPDVMSSAVTAPLERQFGQVAGLTQMTSTSSDGSSVIVLQFALTLNIDVAEQEVQAAINAAQAYLPTDLPVPPVYSKSNPADAPVLTLALTSSTIPLSKVEDLVDTRLAPKISQLSGVGLVTISGGQKPAVRIQTNPVALASYGLNLEDLRNALTATTVNSAKGSFDGQSQAFQINANDQLLSSAGYRDVLVAYKNGAPVMLTDVAKISDGVENEKLAAWMNQTPAILLNIQRQPGANTIAVVDEVEKLLPKLQATLPSAVNVKILTDRTTTIRASVKDVQFELMLTIALVVMVIFIFLRNFAATIIPSVAVPLSLVGTLAVMHFLGYSINNLTMMAFTISTGFVVDDAIVMIENISRFLEEGMNPMEAALKGAEQIGFTIISLTISLIAVLIPLLFLGEVVGRLFREFAVTLAVTVLISAVVSLTLTPMMSSRILRHKAESEQNGFYRWTEGIFKRIIAAYGRSLQWVLRHETPALLVALATLLLTVFQYIEIPKGFFPTQDTGIIQAVSQAPESISFAAMSRKQQELSTEILKDPAVESISSFIGADGINTTLNSGRIQINLKPQQTRHISATDVIQRLQKRLRNVQGIQVYMQPVQDLTVDDRVSRTEYQYTLEDPDTLELNQWTSRLVTELHKLPQITDVATDQQTNGVSANLTIDRATASRLNITPDQIDSTLYDAFGQRQISTLYTQSNQYHVILETLPQFQQSPGKLNDIYIQGSTSSSSSSAQSTSGRTSSGSNGTPTTLTPSSNESLASTTPTSVLASSSSGSNGSSGNMASSGQGTGGSSPNSSSLQSSSGSSNSSSTQPTPVPLSAISHFGTAPSPLTIAHQGQFPVVTISFNVATGYSLGQAVEAVEKAQERLHMPASVQADFQGTAAAYKGIGSNEAILILAALLAVYIVLGVLYESFVHPLTILSTLPSAGVGALLALRLFHQDLGIIAVIGIILLIGIVKKNGIMIVDFALEAERVRGLNSVDAIFEASQLRFRPILMTTLCALFAGIPLAFGSGIGSELRRPLGIAMVGGLLVSQVLTLYTTPVIYVFFDRIAQRFGRRTKPAFDQSVAAEQA</sequence>
<organism evidence="10">
    <name type="scientific">Tunturiibacter empetritectus</name>
    <dbReference type="NCBI Taxonomy" id="3069691"/>
    <lineage>
        <taxon>Bacteria</taxon>
        <taxon>Pseudomonadati</taxon>
        <taxon>Acidobacteriota</taxon>
        <taxon>Terriglobia</taxon>
        <taxon>Terriglobales</taxon>
        <taxon>Acidobacteriaceae</taxon>
        <taxon>Tunturiibacter</taxon>
    </lineage>
</organism>
<feature type="transmembrane region" description="Helical" evidence="9">
    <location>
        <begin position="431"/>
        <end position="451"/>
    </location>
</feature>
<evidence type="ECO:0000256" key="2">
    <source>
        <dbReference type="ARBA" id="ARBA00022448"/>
    </source>
</evidence>
<keyword evidence="5 9" id="KW-0812">Transmembrane</keyword>
<dbReference type="Gene3D" id="3.30.70.1320">
    <property type="entry name" value="Multidrug efflux transporter AcrB pore domain like"/>
    <property type="match status" value="1"/>
</dbReference>
<dbReference type="SUPFAM" id="SSF82693">
    <property type="entry name" value="Multidrug efflux transporter AcrB pore domain, PN1, PN2, PC1 and PC2 subdomains"/>
    <property type="match status" value="4"/>
</dbReference>
<dbReference type="PANTHER" id="PTHR32063:SF21">
    <property type="entry name" value="MULTIDRUG RESISTANCE PROTEIN MDTB"/>
    <property type="match status" value="1"/>
</dbReference>
<feature type="compositionally biased region" description="Low complexity" evidence="8">
    <location>
        <begin position="775"/>
        <end position="864"/>
    </location>
</feature>
<feature type="transmembrane region" description="Helical" evidence="9">
    <location>
        <begin position="463"/>
        <end position="482"/>
    </location>
</feature>
<dbReference type="EMBL" id="CP132932">
    <property type="protein sequence ID" value="XCB27898.1"/>
    <property type="molecule type" value="Genomic_DNA"/>
</dbReference>
<dbReference type="InterPro" id="IPR001036">
    <property type="entry name" value="Acrflvin-R"/>
</dbReference>
<dbReference type="PANTHER" id="PTHR32063">
    <property type="match status" value="1"/>
</dbReference>
<dbReference type="KEGG" id="temp:RBB75_06140"/>
<dbReference type="FunFam" id="1.20.1640.10:FF:000001">
    <property type="entry name" value="Efflux pump membrane transporter"/>
    <property type="match status" value="1"/>
</dbReference>
<dbReference type="AlphaFoldDB" id="A0AAU7ZG61"/>
<keyword evidence="3" id="KW-1003">Cell membrane</keyword>
<evidence type="ECO:0000256" key="1">
    <source>
        <dbReference type="ARBA" id="ARBA00004429"/>
    </source>
</evidence>
<reference evidence="10" key="1">
    <citation type="submission" date="2023-08" db="EMBL/GenBank/DDBJ databases">
        <authorList>
            <person name="Messyasz A."/>
            <person name="Mannisto M.K."/>
            <person name="Kerkhof L.J."/>
            <person name="Haggblom M."/>
        </authorList>
    </citation>
    <scope>NUCLEOTIDE SEQUENCE</scope>
    <source>
        <strain evidence="10">M8UP23</strain>
    </source>
</reference>
<evidence type="ECO:0000256" key="9">
    <source>
        <dbReference type="SAM" id="Phobius"/>
    </source>
</evidence>
<dbReference type="Gene3D" id="3.30.2090.10">
    <property type="entry name" value="Multidrug efflux transporter AcrB TolC docking domain, DN and DC subdomains"/>
    <property type="match status" value="3"/>
</dbReference>
<feature type="transmembrane region" description="Helical" evidence="9">
    <location>
        <begin position="1073"/>
        <end position="1099"/>
    </location>
</feature>
<dbReference type="InterPro" id="IPR027463">
    <property type="entry name" value="AcrB_DN_DC_subdom"/>
</dbReference>
<protein>
    <submittedName>
        <fullName evidence="10">Efflux RND transporter permease subunit</fullName>
    </submittedName>
</protein>
<dbReference type="Gene3D" id="3.30.70.1440">
    <property type="entry name" value="Multidrug efflux transporter AcrB pore domain"/>
    <property type="match status" value="2"/>
</dbReference>
<keyword evidence="4" id="KW-0997">Cell inner membrane</keyword>
<dbReference type="RefSeq" id="WP_353069896.1">
    <property type="nucleotide sequence ID" value="NZ_CP132932.1"/>
</dbReference>
<feature type="transmembrane region" description="Helical" evidence="9">
    <location>
        <begin position="334"/>
        <end position="353"/>
    </location>
</feature>
<dbReference type="GO" id="GO:0005886">
    <property type="term" value="C:plasma membrane"/>
    <property type="evidence" value="ECO:0007669"/>
    <property type="project" value="UniProtKB-SubCell"/>
</dbReference>
<feature type="transmembrane region" description="Helical" evidence="9">
    <location>
        <begin position="528"/>
        <end position="546"/>
    </location>
</feature>
<evidence type="ECO:0000256" key="6">
    <source>
        <dbReference type="ARBA" id="ARBA00022989"/>
    </source>
</evidence>
<feature type="transmembrane region" description="Helical" evidence="9">
    <location>
        <begin position="1040"/>
        <end position="1061"/>
    </location>
</feature>
<dbReference type="SUPFAM" id="SSF82714">
    <property type="entry name" value="Multidrug efflux transporter AcrB TolC docking domain, DN and DC subdomains"/>
    <property type="match status" value="2"/>
</dbReference>
<evidence type="ECO:0000313" key="10">
    <source>
        <dbReference type="EMBL" id="XCB27898.1"/>
    </source>
</evidence>
<dbReference type="GO" id="GO:0042910">
    <property type="term" value="F:xenobiotic transmembrane transporter activity"/>
    <property type="evidence" value="ECO:0007669"/>
    <property type="project" value="TreeGrafter"/>
</dbReference>
<feature type="transmembrane region" description="Helical" evidence="9">
    <location>
        <begin position="360"/>
        <end position="381"/>
    </location>
</feature>
<dbReference type="Gene3D" id="1.20.1640.10">
    <property type="entry name" value="Multidrug efflux transporter AcrB transmembrane domain"/>
    <property type="match status" value="3"/>
</dbReference>
<evidence type="ECO:0000256" key="5">
    <source>
        <dbReference type="ARBA" id="ARBA00022692"/>
    </source>
</evidence>
<proteinExistence type="predicted"/>
<gene>
    <name evidence="10" type="ORF">RBB75_06140</name>
</gene>
<feature type="transmembrane region" description="Helical" evidence="9">
    <location>
        <begin position="12"/>
        <end position="32"/>
    </location>
</feature>
<dbReference type="SUPFAM" id="SSF82866">
    <property type="entry name" value="Multidrug efflux transporter AcrB transmembrane domain"/>
    <property type="match status" value="2"/>
</dbReference>
<evidence type="ECO:0000256" key="8">
    <source>
        <dbReference type="SAM" id="MobiDB-lite"/>
    </source>
</evidence>
<evidence type="ECO:0000256" key="7">
    <source>
        <dbReference type="ARBA" id="ARBA00023136"/>
    </source>
</evidence>
<evidence type="ECO:0000256" key="4">
    <source>
        <dbReference type="ARBA" id="ARBA00022519"/>
    </source>
</evidence>
<comment type="subcellular location">
    <subcellularLocation>
        <location evidence="1">Cell inner membrane</location>
        <topology evidence="1">Multi-pass membrane protein</topology>
    </subcellularLocation>
</comment>
<accession>A0AAU7ZG61</accession>
<feature type="transmembrane region" description="Helical" evidence="9">
    <location>
        <begin position="944"/>
        <end position="962"/>
    </location>
</feature>
<dbReference type="Pfam" id="PF00873">
    <property type="entry name" value="ACR_tran"/>
    <property type="match status" value="2"/>
</dbReference>
<evidence type="ECO:0000256" key="3">
    <source>
        <dbReference type="ARBA" id="ARBA00022475"/>
    </source>
</evidence>